<keyword evidence="3" id="KW-0406">Ion transport</keyword>
<keyword evidence="4" id="KW-1185">Reference proteome</keyword>
<keyword evidence="3" id="KW-0813">Transport</keyword>
<keyword evidence="1" id="KW-0812">Transmembrane</keyword>
<evidence type="ECO:0000256" key="1">
    <source>
        <dbReference type="SAM" id="Phobius"/>
    </source>
</evidence>
<dbReference type="SUPFAM" id="SSF81324">
    <property type="entry name" value="Voltage-gated potassium channels"/>
    <property type="match status" value="1"/>
</dbReference>
<dbReference type="OrthoDB" id="3422146at2"/>
<gene>
    <name evidence="3" type="ORF">EI546_10305</name>
</gene>
<evidence type="ECO:0000313" key="3">
    <source>
        <dbReference type="EMBL" id="QAA82088.1"/>
    </source>
</evidence>
<dbReference type="Pfam" id="PF07885">
    <property type="entry name" value="Ion_trans_2"/>
    <property type="match status" value="1"/>
</dbReference>
<dbReference type="InterPro" id="IPR013099">
    <property type="entry name" value="K_chnl_dom"/>
</dbReference>
<dbReference type="KEGG" id="aev:EI546_10305"/>
<feature type="transmembrane region" description="Helical" evidence="1">
    <location>
        <begin position="7"/>
        <end position="26"/>
    </location>
</feature>
<feature type="transmembrane region" description="Helical" evidence="1">
    <location>
        <begin position="130"/>
        <end position="151"/>
    </location>
</feature>
<dbReference type="Gene3D" id="1.10.287.70">
    <property type="match status" value="1"/>
</dbReference>
<dbReference type="Proteomes" id="UP000285517">
    <property type="component" value="Chromosome"/>
</dbReference>
<dbReference type="AlphaFoldDB" id="A0A410G474"/>
<feature type="transmembrane region" description="Helical" evidence="1">
    <location>
        <begin position="61"/>
        <end position="83"/>
    </location>
</feature>
<evidence type="ECO:0000313" key="4">
    <source>
        <dbReference type="Proteomes" id="UP000285517"/>
    </source>
</evidence>
<proteinExistence type="predicted"/>
<keyword evidence="3" id="KW-0407">Ion channel</keyword>
<reference evidence="3 4" key="1">
    <citation type="submission" date="2019-01" db="EMBL/GenBank/DDBJ databases">
        <title>Complete genome sequencing of Aequorivita sp. H23M31.</title>
        <authorList>
            <person name="Bae J.-W."/>
        </authorList>
    </citation>
    <scope>NUCLEOTIDE SEQUENCE [LARGE SCALE GENOMIC DNA]</scope>
    <source>
        <strain evidence="3 4">H23M31</strain>
    </source>
</reference>
<feature type="transmembrane region" description="Helical" evidence="1">
    <location>
        <begin position="200"/>
        <end position="219"/>
    </location>
</feature>
<protein>
    <submittedName>
        <fullName evidence="3">Two pore domain potassium channel family protein</fullName>
    </submittedName>
</protein>
<feature type="domain" description="Potassium channel" evidence="2">
    <location>
        <begin position="79"/>
        <end position="154"/>
    </location>
</feature>
<keyword evidence="1" id="KW-1133">Transmembrane helix</keyword>
<sequence>MRIMQTVLIITGAIILILNFADFFHTTLSGNGFGKISAAVNKGLSVLVLKNKSKTLFKYSGLVHVLATTVVWLLLLLTGIYFINLSGPEMVVNAQTGLPASYLDRFYFMCYVVSTLGNGDFIPGNNLNRIFTGIFSFSGFILLTTALTYFLSVVKAVLQKKQLALYISSMGTDVKQLYNYLSVEDNSQLLKENAHQIRKMIIVASSAYIFFPVVQYFLIDEKRASTELQLARLHEVLLVLQNEFPKSSDNYKRIHGLRKSISYYLDLGLEDQEDYERKPLKIASERQLWKKWGRTCSPHSEMDHSLHAALQGAGWDWEDVYEAEEQTL</sequence>
<dbReference type="GO" id="GO:0034220">
    <property type="term" value="P:monoatomic ion transmembrane transport"/>
    <property type="evidence" value="ECO:0007669"/>
    <property type="project" value="UniProtKB-KW"/>
</dbReference>
<name>A0A410G474_9FLAO</name>
<organism evidence="3 4">
    <name type="scientific">Aequorivita ciconiae</name>
    <dbReference type="NCBI Taxonomy" id="2494375"/>
    <lineage>
        <taxon>Bacteria</taxon>
        <taxon>Pseudomonadati</taxon>
        <taxon>Bacteroidota</taxon>
        <taxon>Flavobacteriia</taxon>
        <taxon>Flavobacteriales</taxon>
        <taxon>Flavobacteriaceae</taxon>
        <taxon>Aequorivita</taxon>
    </lineage>
</organism>
<dbReference type="EMBL" id="CP034951">
    <property type="protein sequence ID" value="QAA82088.1"/>
    <property type="molecule type" value="Genomic_DNA"/>
</dbReference>
<keyword evidence="1" id="KW-0472">Membrane</keyword>
<evidence type="ECO:0000259" key="2">
    <source>
        <dbReference type="Pfam" id="PF07885"/>
    </source>
</evidence>
<accession>A0A410G474</accession>